<evidence type="ECO:0000313" key="9">
    <source>
        <dbReference type="EMBL" id="PVZ71551.1"/>
    </source>
</evidence>
<organism evidence="9 10">
    <name type="scientific">Pelagibaculum spongiae</name>
    <dbReference type="NCBI Taxonomy" id="2080658"/>
    <lineage>
        <taxon>Bacteria</taxon>
        <taxon>Pseudomonadati</taxon>
        <taxon>Pseudomonadota</taxon>
        <taxon>Gammaproteobacteria</taxon>
        <taxon>Oceanospirillales</taxon>
        <taxon>Pelagibaculum</taxon>
    </lineage>
</organism>
<accession>A0A2V1GWJ3</accession>
<dbReference type="AlphaFoldDB" id="A0A2V1GWJ3"/>
<dbReference type="RefSeq" id="WP_116685141.1">
    <property type="nucleotide sequence ID" value="NZ_CAWNYD010000001.1"/>
</dbReference>
<dbReference type="OrthoDB" id="7156875at2"/>
<evidence type="ECO:0000256" key="5">
    <source>
        <dbReference type="ARBA" id="ARBA00022837"/>
    </source>
</evidence>
<dbReference type="Gene3D" id="2.130.10.10">
    <property type="entry name" value="YVTN repeat-like/Quinoprotein amine dehydrogenase"/>
    <property type="match status" value="1"/>
</dbReference>
<comment type="subcellular location">
    <subcellularLocation>
        <location evidence="1">Fimbrium</location>
    </subcellularLocation>
</comment>
<keyword evidence="4" id="KW-0479">Metal-binding</keyword>
<keyword evidence="7" id="KW-0732">Signal</keyword>
<evidence type="ECO:0000256" key="7">
    <source>
        <dbReference type="SAM" id="SignalP"/>
    </source>
</evidence>
<keyword evidence="6" id="KW-0281">Fimbrium</keyword>
<comment type="similarity">
    <text evidence="2">Belongs to the PilY1 family.</text>
</comment>
<evidence type="ECO:0000256" key="6">
    <source>
        <dbReference type="ARBA" id="ARBA00023263"/>
    </source>
</evidence>
<evidence type="ECO:0000256" key="2">
    <source>
        <dbReference type="ARBA" id="ARBA00008387"/>
    </source>
</evidence>
<keyword evidence="3" id="KW-1029">Fimbrium biogenesis</keyword>
<comment type="caution">
    <text evidence="9">The sequence shown here is derived from an EMBL/GenBank/DDBJ whole genome shotgun (WGS) entry which is preliminary data.</text>
</comment>
<evidence type="ECO:0000313" key="10">
    <source>
        <dbReference type="Proteomes" id="UP000244906"/>
    </source>
</evidence>
<dbReference type="EMBL" id="QDDL01000001">
    <property type="protein sequence ID" value="PVZ71551.1"/>
    <property type="molecule type" value="Genomic_DNA"/>
</dbReference>
<dbReference type="InterPro" id="IPR011047">
    <property type="entry name" value="Quinoprotein_ADH-like_sf"/>
</dbReference>
<evidence type="ECO:0000259" key="8">
    <source>
        <dbReference type="Pfam" id="PF05567"/>
    </source>
</evidence>
<gene>
    <name evidence="9" type="ORF">DC094_00460</name>
</gene>
<evidence type="ECO:0000256" key="3">
    <source>
        <dbReference type="ARBA" id="ARBA00022558"/>
    </source>
</evidence>
<dbReference type="GO" id="GO:0009289">
    <property type="term" value="C:pilus"/>
    <property type="evidence" value="ECO:0007669"/>
    <property type="project" value="UniProtKB-SubCell"/>
</dbReference>
<name>A0A2V1GWJ3_9GAMM</name>
<sequence length="1174" mass="129705">MKNNKIIILGLTSLLMTVSAAADSVSQSPLFLTQGAAPNIVFSLDDSGSMGFAHGGDAYWPSSVGLTYYNPSGSANDYAIAEPRYTSPTSNPYYYNPETSYQLPLKNDGTTYSTSWEKAWLNGFIQENEGWVDLTTGFNPTIYYFNKGDAKKWRNGGSGDHPVARPRHIEEHKGASKGYYHQYNQNNAACNNSLGDSDCFTLIYPTTAEEKQNFAIWYSFYRTRALLTMSAATLSFRELPKNTRFSWQALNTCNSFSDNNEGEGNCANNFGDLIDSRLQTFSSTHRDNFFNWLAKAPVRSAGTPLRNAFIRAGNLFSQASSYQEDPLASDSTSYSCRRNYHIAMTDGFWSGSPAESHTDASDTSTILPDGTSYAPSTIFSSDTRASANGDQITSLADIAFHFWSNDLKDTDDDAIDNNLSAQWNTENQEYWNPRNNPASWQHMVNFTVGLAMKNYLTNPQYDGTTFGGGFLNIGNGDEQIQWPTIIKNGTNAAYDLWQAAINSRGLFFSAENSASLTAAFKEFVSAIKQDSASAAATGVNGFTSDVLSSLFHVQFESEFWSGDVRKRDLTANATPGATVWSAAETIAAMKIGDRKYLFAKKGATNNLEEFKWNFLPENIQSNFGNGDSKKKVYGKKRLQWVKGNHKDEGTAADQLRIRKTLPSGNISVLGDIVHSSPVYVGKPDRYGYQNLHSASYADFAALNANRKHMVYFGANDGMLHGLDAENGNEVFAFIPTPALKKIHLLPEQNYSHQYYVDATPVAADVWFDDKWHSVLIGGLGAGGKGIYALDITTPETPKLLWELTAKDDSRLGYTLAQPRVIRAHDGNWYVALANGYESTASSNQSAHLFLLNIETGAIEKTFSIGNETDNGLSSPVAADINGDLITDFLYAGDLKGNLWRFDLINHDSSEPLKNISNKNQWKVAGSNLGEPLFAASKNAVPQPITTPPRLMRHPTTKGHLIIFGTGKYFETSDAAKKDQNENTLYGIWDQTTDGKTELATINFIQLLKQELLSKTSATFSGQNSQQTQHNVYQSSQKKPTWYGTEANLGWYMHLPAGDLMAHDPVYRTELAFFPVSTPNADPCQASGLTRYLYVINAATGGRSQQSVFDLNNDQKIDEKDKYLSKSITALQLTTPALITLIGDIAYLNQTDDIATMLIGFPGNRTGRQNWLRLF</sequence>
<dbReference type="InterPro" id="IPR015943">
    <property type="entry name" value="WD40/YVTN_repeat-like_dom_sf"/>
</dbReference>
<keyword evidence="5" id="KW-0106">Calcium</keyword>
<dbReference type="GO" id="GO:0046872">
    <property type="term" value="F:metal ion binding"/>
    <property type="evidence" value="ECO:0007669"/>
    <property type="project" value="UniProtKB-KW"/>
</dbReference>
<proteinExistence type="inferred from homology"/>
<feature type="signal peptide" evidence="7">
    <location>
        <begin position="1"/>
        <end position="22"/>
    </location>
</feature>
<evidence type="ECO:0000256" key="4">
    <source>
        <dbReference type="ARBA" id="ARBA00022723"/>
    </source>
</evidence>
<evidence type="ECO:0000256" key="1">
    <source>
        <dbReference type="ARBA" id="ARBA00004561"/>
    </source>
</evidence>
<reference evidence="9 10" key="1">
    <citation type="submission" date="2018-04" db="EMBL/GenBank/DDBJ databases">
        <title>Thalassorhabdus spongiae gen. nov., sp. nov., isolated from a marine sponge in South-West Iceland.</title>
        <authorList>
            <person name="Knobloch S."/>
            <person name="Daussin A."/>
            <person name="Johannsson R."/>
            <person name="Marteinsson V.T."/>
        </authorList>
    </citation>
    <scope>NUCLEOTIDE SEQUENCE [LARGE SCALE GENOMIC DNA]</scope>
    <source>
        <strain evidence="9 10">Hp12</strain>
    </source>
</reference>
<feature type="chain" id="PRO_5015927844" description="PilY1 beta-propeller domain-containing protein" evidence="7">
    <location>
        <begin position="23"/>
        <end position="1174"/>
    </location>
</feature>
<protein>
    <recommendedName>
        <fullName evidence="8">PilY1 beta-propeller domain-containing protein</fullName>
    </recommendedName>
</protein>
<keyword evidence="10" id="KW-1185">Reference proteome</keyword>
<dbReference type="Proteomes" id="UP000244906">
    <property type="component" value="Unassembled WGS sequence"/>
</dbReference>
<feature type="domain" description="PilY1 beta-propeller" evidence="8">
    <location>
        <begin position="669"/>
        <end position="1020"/>
    </location>
</feature>
<dbReference type="Pfam" id="PF05567">
    <property type="entry name" value="T4P_PilY1"/>
    <property type="match status" value="1"/>
</dbReference>
<dbReference type="InterPro" id="IPR008707">
    <property type="entry name" value="B-propeller_PilY1"/>
</dbReference>
<dbReference type="SUPFAM" id="SSF50998">
    <property type="entry name" value="Quinoprotein alcohol dehydrogenase-like"/>
    <property type="match status" value="1"/>
</dbReference>